<evidence type="ECO:0000313" key="5">
    <source>
        <dbReference type="Proteomes" id="UP000504637"/>
    </source>
</evidence>
<dbReference type="InterPro" id="IPR002347">
    <property type="entry name" value="SDR_fam"/>
</dbReference>
<dbReference type="RefSeq" id="XP_033457782.1">
    <property type="nucleotide sequence ID" value="XM_033607082.1"/>
</dbReference>
<dbReference type="InterPro" id="IPR036291">
    <property type="entry name" value="NAD(P)-bd_dom_sf"/>
</dbReference>
<dbReference type="GeneID" id="54364882"/>
<evidence type="ECO:0000256" key="1">
    <source>
        <dbReference type="ARBA" id="ARBA00006484"/>
    </source>
</evidence>
<dbReference type="OrthoDB" id="2898618at2759"/>
<dbReference type="PANTHER" id="PTHR43618:SF18">
    <property type="entry name" value="SHORT CHAIN DEHYDROGENASE_REDUCTASE FAMILY (AFU_ORTHOLOGUE AFUA_5G12480)"/>
    <property type="match status" value="1"/>
</dbReference>
<reference evidence="6" key="1">
    <citation type="submission" date="2020-01" db="EMBL/GenBank/DDBJ databases">
        <authorList>
            <consortium name="DOE Joint Genome Institute"/>
            <person name="Haridas S."/>
            <person name="Albert R."/>
            <person name="Binder M."/>
            <person name="Bloem J."/>
            <person name="Labutti K."/>
            <person name="Salamov A."/>
            <person name="Andreopoulos B."/>
            <person name="Baker S.E."/>
            <person name="Barry K."/>
            <person name="Bills G."/>
            <person name="Bluhm B.H."/>
            <person name="Cannon C."/>
            <person name="Castanera R."/>
            <person name="Culley D.E."/>
            <person name="Daum C."/>
            <person name="Ezra D."/>
            <person name="Gonzalez J.B."/>
            <person name="Henrissat B."/>
            <person name="Kuo A."/>
            <person name="Liang C."/>
            <person name="Lipzen A."/>
            <person name="Lutzoni F."/>
            <person name="Magnuson J."/>
            <person name="Mondo S."/>
            <person name="Nolan M."/>
            <person name="Ohm R."/>
            <person name="Pangilinan J."/>
            <person name="Park H.-J."/>
            <person name="Ramirez L."/>
            <person name="Alfaro M."/>
            <person name="Sun H."/>
            <person name="Tritt A."/>
            <person name="Yoshinaga Y."/>
            <person name="Zwiers L.-H."/>
            <person name="Turgeon B.G."/>
            <person name="Goodwin S.B."/>
            <person name="Spatafora J.W."/>
            <person name="Crous P.W."/>
            <person name="Grigoriev I.V."/>
        </authorList>
    </citation>
    <scope>NUCLEOTIDE SEQUENCE</scope>
    <source>
        <strain evidence="6">CBS 342.82</strain>
    </source>
</reference>
<gene>
    <name evidence="6" type="ORF">K489DRAFT_403330</name>
</gene>
<keyword evidence="2" id="KW-0521">NADP</keyword>
<dbReference type="InterPro" id="IPR052178">
    <property type="entry name" value="Sec_Metab_Biosynth_SDR"/>
</dbReference>
<dbReference type="Proteomes" id="UP000504637">
    <property type="component" value="Unplaced"/>
</dbReference>
<accession>A0A6J3LYA4</accession>
<reference evidence="6" key="2">
    <citation type="submission" date="2020-04" db="EMBL/GenBank/DDBJ databases">
        <authorList>
            <consortium name="NCBI Genome Project"/>
        </authorList>
    </citation>
    <scope>NUCLEOTIDE SEQUENCE</scope>
    <source>
        <strain evidence="6">CBS 342.82</strain>
    </source>
</reference>
<sequence length="293" mass="31274">MASKFSKNELYDVEGLVVVVTGGGTGLGLIIAKTLEVNGAKVYITGRRQDRLDAAAAQAAHGNIIPIQGSVNDLDDVQRLVDTITAETGYIDLLVNNAGQTTSDSGPNPRAMPSSESSISEIRDYFFNHRPMEVWTKALETNVASVFTTTMAFLELLDEGNKRRSPEKPKSQVIAIGSVAGLARGLPSFIYGASKAGVTHLMKSLGGFLVPHDIRTNVVAPGWFPSEMTTAVTEKWEATGGVMPKSVVPQQRMGLEEEFAGTILFMASKAGGYCNGNVMVIDGGYLQNHAGSY</sequence>
<name>A0A6J3LYA4_9PEZI</name>
<dbReference type="Gene3D" id="3.40.50.720">
    <property type="entry name" value="NAD(P)-binding Rossmann-like Domain"/>
    <property type="match status" value="1"/>
</dbReference>
<keyword evidence="3" id="KW-0560">Oxidoreductase</keyword>
<dbReference type="AlphaFoldDB" id="A0A6J3LYA4"/>
<dbReference type="PRINTS" id="PR00080">
    <property type="entry name" value="SDRFAMILY"/>
</dbReference>
<dbReference type="InterPro" id="IPR020904">
    <property type="entry name" value="Sc_DH/Rdtase_CS"/>
</dbReference>
<evidence type="ECO:0000313" key="6">
    <source>
        <dbReference type="RefSeq" id="XP_033457782.1"/>
    </source>
</evidence>
<evidence type="ECO:0000256" key="4">
    <source>
        <dbReference type="RuleBase" id="RU000363"/>
    </source>
</evidence>
<dbReference type="GO" id="GO:0016491">
    <property type="term" value="F:oxidoreductase activity"/>
    <property type="evidence" value="ECO:0007669"/>
    <property type="project" value="UniProtKB-KW"/>
</dbReference>
<evidence type="ECO:0000256" key="2">
    <source>
        <dbReference type="ARBA" id="ARBA00022857"/>
    </source>
</evidence>
<dbReference type="Pfam" id="PF00106">
    <property type="entry name" value="adh_short"/>
    <property type="match status" value="1"/>
</dbReference>
<dbReference type="SUPFAM" id="SSF51735">
    <property type="entry name" value="NAD(P)-binding Rossmann-fold domains"/>
    <property type="match status" value="1"/>
</dbReference>
<dbReference type="CDD" id="cd05233">
    <property type="entry name" value="SDR_c"/>
    <property type="match status" value="1"/>
</dbReference>
<dbReference type="PRINTS" id="PR00081">
    <property type="entry name" value="GDHRDH"/>
</dbReference>
<protein>
    <submittedName>
        <fullName evidence="6">Short chain dehydrogenase/reductase</fullName>
    </submittedName>
</protein>
<dbReference type="PANTHER" id="PTHR43618">
    <property type="entry name" value="7-ALPHA-HYDROXYSTEROID DEHYDROGENASE"/>
    <property type="match status" value="1"/>
</dbReference>
<keyword evidence="5" id="KW-1185">Reference proteome</keyword>
<dbReference type="PROSITE" id="PS00061">
    <property type="entry name" value="ADH_SHORT"/>
    <property type="match status" value="1"/>
</dbReference>
<reference evidence="6" key="3">
    <citation type="submission" date="2025-08" db="UniProtKB">
        <authorList>
            <consortium name="RefSeq"/>
        </authorList>
    </citation>
    <scope>IDENTIFICATION</scope>
    <source>
        <strain evidence="6">CBS 342.82</strain>
    </source>
</reference>
<evidence type="ECO:0000256" key="3">
    <source>
        <dbReference type="ARBA" id="ARBA00023002"/>
    </source>
</evidence>
<proteinExistence type="inferred from homology"/>
<organism evidence="6">
    <name type="scientific">Dissoconium aciculare CBS 342.82</name>
    <dbReference type="NCBI Taxonomy" id="1314786"/>
    <lineage>
        <taxon>Eukaryota</taxon>
        <taxon>Fungi</taxon>
        <taxon>Dikarya</taxon>
        <taxon>Ascomycota</taxon>
        <taxon>Pezizomycotina</taxon>
        <taxon>Dothideomycetes</taxon>
        <taxon>Dothideomycetidae</taxon>
        <taxon>Mycosphaerellales</taxon>
        <taxon>Dissoconiaceae</taxon>
        <taxon>Dissoconium</taxon>
    </lineage>
</organism>
<comment type="similarity">
    <text evidence="1 4">Belongs to the short-chain dehydrogenases/reductases (SDR) family.</text>
</comment>